<dbReference type="Proteomes" id="UP000324222">
    <property type="component" value="Unassembled WGS sequence"/>
</dbReference>
<name>A0A5B7J500_PORTR</name>
<gene>
    <name evidence="2" type="ORF">E2C01_082897</name>
</gene>
<comment type="caution">
    <text evidence="2">The sequence shown here is derived from an EMBL/GenBank/DDBJ whole genome shotgun (WGS) entry which is preliminary data.</text>
</comment>
<dbReference type="AlphaFoldDB" id="A0A5B7J500"/>
<dbReference type="EMBL" id="VSRR010076307">
    <property type="protein sequence ID" value="MPC88008.1"/>
    <property type="molecule type" value="Genomic_DNA"/>
</dbReference>
<keyword evidence="3" id="KW-1185">Reference proteome</keyword>
<feature type="region of interest" description="Disordered" evidence="1">
    <location>
        <begin position="1"/>
        <end position="29"/>
    </location>
</feature>
<evidence type="ECO:0000313" key="3">
    <source>
        <dbReference type="Proteomes" id="UP000324222"/>
    </source>
</evidence>
<sequence length="59" mass="6423">MASFSGTGNRLSQISRPESGHSRKTTPATDMLIRCDIIKTGSETALKGHEVELRNHVLS</sequence>
<organism evidence="2 3">
    <name type="scientific">Portunus trituberculatus</name>
    <name type="common">Swimming crab</name>
    <name type="synonym">Neptunus trituberculatus</name>
    <dbReference type="NCBI Taxonomy" id="210409"/>
    <lineage>
        <taxon>Eukaryota</taxon>
        <taxon>Metazoa</taxon>
        <taxon>Ecdysozoa</taxon>
        <taxon>Arthropoda</taxon>
        <taxon>Crustacea</taxon>
        <taxon>Multicrustacea</taxon>
        <taxon>Malacostraca</taxon>
        <taxon>Eumalacostraca</taxon>
        <taxon>Eucarida</taxon>
        <taxon>Decapoda</taxon>
        <taxon>Pleocyemata</taxon>
        <taxon>Brachyura</taxon>
        <taxon>Eubrachyura</taxon>
        <taxon>Portunoidea</taxon>
        <taxon>Portunidae</taxon>
        <taxon>Portuninae</taxon>
        <taxon>Portunus</taxon>
    </lineage>
</organism>
<proteinExistence type="predicted"/>
<feature type="compositionally biased region" description="Polar residues" evidence="1">
    <location>
        <begin position="1"/>
        <end position="16"/>
    </location>
</feature>
<evidence type="ECO:0000313" key="2">
    <source>
        <dbReference type="EMBL" id="MPC88008.1"/>
    </source>
</evidence>
<protein>
    <submittedName>
        <fullName evidence="2">Uncharacterized protein</fullName>
    </submittedName>
</protein>
<reference evidence="2 3" key="1">
    <citation type="submission" date="2019-05" db="EMBL/GenBank/DDBJ databases">
        <title>Another draft genome of Portunus trituberculatus and its Hox gene families provides insights of decapod evolution.</title>
        <authorList>
            <person name="Jeong J.-H."/>
            <person name="Song I."/>
            <person name="Kim S."/>
            <person name="Choi T."/>
            <person name="Kim D."/>
            <person name="Ryu S."/>
            <person name="Kim W."/>
        </authorList>
    </citation>
    <scope>NUCLEOTIDE SEQUENCE [LARGE SCALE GENOMIC DNA]</scope>
    <source>
        <tissue evidence="2">Muscle</tissue>
    </source>
</reference>
<accession>A0A5B7J500</accession>
<evidence type="ECO:0000256" key="1">
    <source>
        <dbReference type="SAM" id="MobiDB-lite"/>
    </source>
</evidence>